<dbReference type="Gene3D" id="2.60.120.10">
    <property type="entry name" value="Jelly Rolls"/>
    <property type="match status" value="1"/>
</dbReference>
<feature type="domain" description="(S)-ureidoglycine aminohydrolase cupin" evidence="1">
    <location>
        <begin position="41"/>
        <end position="114"/>
    </location>
</feature>
<accession>A0A6J6IA11</accession>
<dbReference type="InterPro" id="IPR014710">
    <property type="entry name" value="RmlC-like_jellyroll"/>
</dbReference>
<dbReference type="AlphaFoldDB" id="A0A6J6IA11"/>
<name>A0A6J6IA11_9ZZZZ</name>
<reference evidence="2" key="1">
    <citation type="submission" date="2020-05" db="EMBL/GenBank/DDBJ databases">
        <authorList>
            <person name="Chiriac C."/>
            <person name="Salcher M."/>
            <person name="Ghai R."/>
            <person name="Kavagutti S V."/>
        </authorList>
    </citation>
    <scope>NUCLEOTIDE SEQUENCE</scope>
</reference>
<sequence length="122" mass="12978">MANGIPTIHEADAASITLPVASSKPTSLTGQTESSLTLWESSDGHVQLGVWECSPGTFTATRDGYDEVAQILFGMATITTDEGQTCELGSGSVFVTPSGWSGTWTIHETIRKTYVIRTISSH</sequence>
<gene>
    <name evidence="2" type="ORF">UFOPK1961_00073</name>
</gene>
<dbReference type="SUPFAM" id="SSF51182">
    <property type="entry name" value="RmlC-like cupins"/>
    <property type="match status" value="1"/>
</dbReference>
<dbReference type="PANTHER" id="PTHR40943:SF1">
    <property type="entry name" value="CYTOPLASMIC PROTEIN"/>
    <property type="match status" value="1"/>
</dbReference>
<protein>
    <submittedName>
        <fullName evidence="2">Unannotated protein</fullName>
    </submittedName>
</protein>
<dbReference type="Pfam" id="PF05899">
    <property type="entry name" value="Cupin_3"/>
    <property type="match status" value="1"/>
</dbReference>
<evidence type="ECO:0000313" key="2">
    <source>
        <dbReference type="EMBL" id="CAB4621303.1"/>
    </source>
</evidence>
<dbReference type="InterPro" id="IPR008579">
    <property type="entry name" value="UGlyAH_Cupin_dom"/>
</dbReference>
<evidence type="ECO:0000259" key="1">
    <source>
        <dbReference type="Pfam" id="PF05899"/>
    </source>
</evidence>
<proteinExistence type="predicted"/>
<organism evidence="2">
    <name type="scientific">freshwater metagenome</name>
    <dbReference type="NCBI Taxonomy" id="449393"/>
    <lineage>
        <taxon>unclassified sequences</taxon>
        <taxon>metagenomes</taxon>
        <taxon>ecological metagenomes</taxon>
    </lineage>
</organism>
<dbReference type="PANTHER" id="PTHR40943">
    <property type="entry name" value="CYTOPLASMIC PROTEIN-RELATED"/>
    <property type="match status" value="1"/>
</dbReference>
<dbReference type="InterPro" id="IPR011051">
    <property type="entry name" value="RmlC_Cupin_sf"/>
</dbReference>
<dbReference type="EMBL" id="CAEZVJ010000004">
    <property type="protein sequence ID" value="CAB4621303.1"/>
    <property type="molecule type" value="Genomic_DNA"/>
</dbReference>